<comment type="caution">
    <text evidence="1">The sequence shown here is derived from an EMBL/GenBank/DDBJ whole genome shotgun (WGS) entry which is preliminary data.</text>
</comment>
<reference evidence="1 2" key="2">
    <citation type="submission" date="2020-07" db="EMBL/GenBank/DDBJ databases">
        <title>Genome assembly of wild tea tree DASZ reveals pedigree and selection history of tea varieties.</title>
        <authorList>
            <person name="Zhang W."/>
        </authorList>
    </citation>
    <scope>NUCLEOTIDE SEQUENCE [LARGE SCALE GENOMIC DNA]</scope>
    <source>
        <strain evidence="2">cv. G240</strain>
        <tissue evidence="1">Leaf</tissue>
    </source>
</reference>
<protein>
    <submittedName>
        <fullName evidence="1">Uncharacterized protein</fullName>
    </submittedName>
</protein>
<dbReference type="Proteomes" id="UP000593564">
    <property type="component" value="Unassembled WGS sequence"/>
</dbReference>
<organism evidence="1 2">
    <name type="scientific">Camellia sinensis</name>
    <name type="common">Tea plant</name>
    <name type="synonym">Thea sinensis</name>
    <dbReference type="NCBI Taxonomy" id="4442"/>
    <lineage>
        <taxon>Eukaryota</taxon>
        <taxon>Viridiplantae</taxon>
        <taxon>Streptophyta</taxon>
        <taxon>Embryophyta</taxon>
        <taxon>Tracheophyta</taxon>
        <taxon>Spermatophyta</taxon>
        <taxon>Magnoliopsida</taxon>
        <taxon>eudicotyledons</taxon>
        <taxon>Gunneridae</taxon>
        <taxon>Pentapetalae</taxon>
        <taxon>asterids</taxon>
        <taxon>Ericales</taxon>
        <taxon>Theaceae</taxon>
        <taxon>Camellia</taxon>
    </lineage>
</organism>
<dbReference type="AlphaFoldDB" id="A0A7J7HB17"/>
<evidence type="ECO:0000313" key="1">
    <source>
        <dbReference type="EMBL" id="KAF5949018.1"/>
    </source>
</evidence>
<reference evidence="2" key="1">
    <citation type="journal article" date="2020" name="Nat. Commun.">
        <title>Genome assembly of wild tea tree DASZ reveals pedigree and selection history of tea varieties.</title>
        <authorList>
            <person name="Zhang W."/>
            <person name="Zhang Y."/>
            <person name="Qiu H."/>
            <person name="Guo Y."/>
            <person name="Wan H."/>
            <person name="Zhang X."/>
            <person name="Scossa F."/>
            <person name="Alseekh S."/>
            <person name="Zhang Q."/>
            <person name="Wang P."/>
            <person name="Xu L."/>
            <person name="Schmidt M.H."/>
            <person name="Jia X."/>
            <person name="Li D."/>
            <person name="Zhu A."/>
            <person name="Guo F."/>
            <person name="Chen W."/>
            <person name="Ni D."/>
            <person name="Usadel B."/>
            <person name="Fernie A.R."/>
            <person name="Wen W."/>
        </authorList>
    </citation>
    <scope>NUCLEOTIDE SEQUENCE [LARGE SCALE GENOMIC DNA]</scope>
    <source>
        <strain evidence="2">cv. G240</strain>
    </source>
</reference>
<name>A0A7J7HB17_CAMSI</name>
<gene>
    <name evidence="1" type="ORF">HYC85_014975</name>
</gene>
<sequence>MRLCPTRSSTNMSRRIRRLATTTPKIKDWRRRQSSRFATIFFLRSKTDDGAKISVAFRFADRNSCFVTPSN</sequence>
<dbReference type="EMBL" id="JACBKZ010000006">
    <property type="protein sequence ID" value="KAF5949018.1"/>
    <property type="molecule type" value="Genomic_DNA"/>
</dbReference>
<proteinExistence type="predicted"/>
<accession>A0A7J7HB17</accession>
<evidence type="ECO:0000313" key="2">
    <source>
        <dbReference type="Proteomes" id="UP000593564"/>
    </source>
</evidence>
<keyword evidence="2" id="KW-1185">Reference proteome</keyword>